<name>A0A8X7BKC3_TRICX</name>
<protein>
    <submittedName>
        <fullName evidence="1">Uncharacterized protein</fullName>
    </submittedName>
</protein>
<dbReference type="Proteomes" id="UP000887159">
    <property type="component" value="Unassembled WGS sequence"/>
</dbReference>
<dbReference type="AlphaFoldDB" id="A0A8X7BKC3"/>
<reference evidence="1" key="1">
    <citation type="submission" date="2020-08" db="EMBL/GenBank/DDBJ databases">
        <title>Multicomponent nature underlies the extraordinary mechanical properties of spider dragline silk.</title>
        <authorList>
            <person name="Kono N."/>
            <person name="Nakamura H."/>
            <person name="Mori M."/>
            <person name="Yoshida Y."/>
            <person name="Ohtoshi R."/>
            <person name="Malay A.D."/>
            <person name="Moran D.A.P."/>
            <person name="Tomita M."/>
            <person name="Numata K."/>
            <person name="Arakawa K."/>
        </authorList>
    </citation>
    <scope>NUCLEOTIDE SEQUENCE</scope>
</reference>
<dbReference type="EMBL" id="BMAU01021423">
    <property type="protein sequence ID" value="GFY34410.1"/>
    <property type="molecule type" value="Genomic_DNA"/>
</dbReference>
<evidence type="ECO:0000313" key="2">
    <source>
        <dbReference type="Proteomes" id="UP000887159"/>
    </source>
</evidence>
<sequence length="101" mass="11835">MSETKKLSKYESSIITGRHLCEKSDGEILKILRKANYFVREETLKHKVVEKQSVRPKNSEFSRRTLNSIMKQNQKTSWIEITQEYQSQLDVSASSNTILRE</sequence>
<keyword evidence="2" id="KW-1185">Reference proteome</keyword>
<proteinExistence type="predicted"/>
<organism evidence="1 2">
    <name type="scientific">Trichonephila clavipes</name>
    <name type="common">Golden silk orbweaver</name>
    <name type="synonym">Nephila clavipes</name>
    <dbReference type="NCBI Taxonomy" id="2585209"/>
    <lineage>
        <taxon>Eukaryota</taxon>
        <taxon>Metazoa</taxon>
        <taxon>Ecdysozoa</taxon>
        <taxon>Arthropoda</taxon>
        <taxon>Chelicerata</taxon>
        <taxon>Arachnida</taxon>
        <taxon>Araneae</taxon>
        <taxon>Araneomorphae</taxon>
        <taxon>Entelegynae</taxon>
        <taxon>Araneoidea</taxon>
        <taxon>Nephilidae</taxon>
        <taxon>Trichonephila</taxon>
    </lineage>
</organism>
<accession>A0A8X7BKC3</accession>
<evidence type="ECO:0000313" key="1">
    <source>
        <dbReference type="EMBL" id="GFY34410.1"/>
    </source>
</evidence>
<gene>
    <name evidence="1" type="ORF">TNCV_3978701</name>
</gene>
<comment type="caution">
    <text evidence="1">The sequence shown here is derived from an EMBL/GenBank/DDBJ whole genome shotgun (WGS) entry which is preliminary data.</text>
</comment>